<evidence type="ECO:0000256" key="3">
    <source>
        <dbReference type="ARBA" id="ARBA00023163"/>
    </source>
</evidence>
<dbReference type="SUPFAM" id="SSF46894">
    <property type="entry name" value="C-terminal effector domain of the bipartite response regulators"/>
    <property type="match status" value="1"/>
</dbReference>
<dbReference type="Pfam" id="PF25873">
    <property type="entry name" value="WHD_MalT"/>
    <property type="match status" value="1"/>
</dbReference>
<evidence type="ECO:0000313" key="5">
    <source>
        <dbReference type="EMBL" id="MCE7508053.1"/>
    </source>
</evidence>
<evidence type="ECO:0000259" key="4">
    <source>
        <dbReference type="PROSITE" id="PS50043"/>
    </source>
</evidence>
<dbReference type="Gene3D" id="1.10.10.10">
    <property type="entry name" value="Winged helix-like DNA-binding domain superfamily/Winged helix DNA-binding domain"/>
    <property type="match status" value="1"/>
</dbReference>
<dbReference type="GeneID" id="94688695"/>
<evidence type="ECO:0000256" key="1">
    <source>
        <dbReference type="ARBA" id="ARBA00023015"/>
    </source>
</evidence>
<keyword evidence="2" id="KW-0238">DNA-binding</keyword>
<dbReference type="InterPro" id="IPR041617">
    <property type="entry name" value="TPR_MalT"/>
</dbReference>
<evidence type="ECO:0000313" key="6">
    <source>
        <dbReference type="Proteomes" id="UP001107961"/>
    </source>
</evidence>
<protein>
    <submittedName>
        <fullName evidence="5">LuxR C-terminal-related transcriptional regulator</fullName>
    </submittedName>
</protein>
<keyword evidence="3" id="KW-0804">Transcription</keyword>
<gene>
    <name evidence="5" type="ORF">LZG35_05345</name>
</gene>
<dbReference type="CDD" id="cd06170">
    <property type="entry name" value="LuxR_C_like"/>
    <property type="match status" value="1"/>
</dbReference>
<keyword evidence="6" id="KW-1185">Reference proteome</keyword>
<keyword evidence="1" id="KW-0805">Transcription regulation</keyword>
<accession>A0A9Q3W2I8</accession>
<dbReference type="SUPFAM" id="SSF48452">
    <property type="entry name" value="TPR-like"/>
    <property type="match status" value="1"/>
</dbReference>
<dbReference type="InterPro" id="IPR059106">
    <property type="entry name" value="WHD_MalT"/>
</dbReference>
<dbReference type="PANTHER" id="PTHR44688">
    <property type="entry name" value="DNA-BINDING TRANSCRIPTIONAL ACTIVATOR DEVR_DOSR"/>
    <property type="match status" value="1"/>
</dbReference>
<sequence length="910" mass="101795">MKTSSYLLSTRTLLNSKLSPPTSHSSQVTRTRIRDSVVGASAAKLVLFQAPAGFGKSTLMAQCLERFESEGVATAWLTLDDADNDIQRFLSCVEAAISSMMELPRESERGLHSSKSPGDTALELVTSLAAEHAAFALFLDDFERIHEPTVLGLVREIIDHLPHNCRLVIGSRSMPELGLGRLRARGRLLEIDSELMRFSKEETHQFLNGCRQLSLSLDDLGHIHDKTEGWVAALWLASLALEHHPAPAEFIASFSGENRAVAHYLAEDVLSQQPPRVRNFLLRTSILRYMSVPLCNALLPDTDSESLINLLNEANIFLVPIEGQERLYRYHSLFADFLRAQLEQHLPQEVPYLHRAASHWFEDQHRPVPAIDHALEGKDYRRALELLSVHGEELLAQGRMRLLARWFETIPAERLEGYPLLQAIHVWALCFTASPRKAMDLLQRTGLENSRDPQIRPHVLALRPSILAIMDDFEEAYRIGREALKQLPNGDPFADTALVNTVANAYSVMGEYQEARQLLDGARDVQGVYESAFNAMYSESVEGIIDLQEGRQRQAAARFRLAVGMTRARGAFSFSGTTGNAWAGVLHASAVYESNDLPQAARLLNVYVPLVRDIGLPDHMILGDVMLSRIAFHEGDLDKAFQILASLELTGHRRQQPRVVATARLERAHLMLLQGDEEASLAELDRADDPQVWDRVKGLRLLANDLETAQIGRLRWESLVGDAGSAVEKLREAIAEAVHDSRHRRACKLRLFLAVALQRKGQLRGALEEMEKVLKEACREGYFRLILDEGPRVGALVVHLQSDTLERKQDRREPLFAEYLQQLLQGFGPTVFNAYPPVEDAQALLLPEPLTRKEIRVLKLLAEGHSNSAMAEKLFVSDSTIRTHLRNINAKLNASNRTEAVAIARKAGVV</sequence>
<dbReference type="KEGG" id="axe:P40_20490"/>
<dbReference type="SMART" id="SM00421">
    <property type="entry name" value="HTH_LUXR"/>
    <property type="match status" value="1"/>
</dbReference>
<dbReference type="PRINTS" id="PR00038">
    <property type="entry name" value="HTHLUXR"/>
</dbReference>
<dbReference type="AlphaFoldDB" id="A0A9Q3W2I8"/>
<dbReference type="Proteomes" id="UP001107961">
    <property type="component" value="Unassembled WGS sequence"/>
</dbReference>
<dbReference type="InterPro" id="IPR000792">
    <property type="entry name" value="Tscrpt_reg_LuxR_C"/>
</dbReference>
<dbReference type="PANTHER" id="PTHR44688:SF16">
    <property type="entry name" value="DNA-BINDING TRANSCRIPTIONAL ACTIVATOR DEVR_DOSR"/>
    <property type="match status" value="1"/>
</dbReference>
<dbReference type="EMBL" id="JAJVKT010000005">
    <property type="protein sequence ID" value="MCE7508053.1"/>
    <property type="molecule type" value="Genomic_DNA"/>
</dbReference>
<dbReference type="InterPro" id="IPR011990">
    <property type="entry name" value="TPR-like_helical_dom_sf"/>
</dbReference>
<dbReference type="Pfam" id="PF17874">
    <property type="entry name" value="TPR_MalT"/>
    <property type="match status" value="1"/>
</dbReference>
<evidence type="ECO:0000256" key="2">
    <source>
        <dbReference type="ARBA" id="ARBA00023125"/>
    </source>
</evidence>
<feature type="domain" description="HTH luxR-type" evidence="4">
    <location>
        <begin position="843"/>
        <end position="908"/>
    </location>
</feature>
<proteinExistence type="predicted"/>
<reference evidence="5" key="1">
    <citation type="submission" date="2022-01" db="EMBL/GenBank/DDBJ databases">
        <authorList>
            <person name="Karlyshev A.V."/>
            <person name="Jaspars M."/>
        </authorList>
    </citation>
    <scope>NUCLEOTIDE SEQUENCE</scope>
    <source>
        <strain evidence="5">AGSA3-2</strain>
    </source>
</reference>
<dbReference type="Gene3D" id="1.25.40.10">
    <property type="entry name" value="Tetratricopeptide repeat domain"/>
    <property type="match status" value="1"/>
</dbReference>
<dbReference type="Gene3D" id="3.40.50.300">
    <property type="entry name" value="P-loop containing nucleotide triphosphate hydrolases"/>
    <property type="match status" value="1"/>
</dbReference>
<dbReference type="InterPro" id="IPR016032">
    <property type="entry name" value="Sig_transdc_resp-reg_C-effctor"/>
</dbReference>
<organism evidence="5 6">
    <name type="scientific">Alloalcanivorax xenomutans</name>
    <dbReference type="NCBI Taxonomy" id="1094342"/>
    <lineage>
        <taxon>Bacteria</taxon>
        <taxon>Pseudomonadati</taxon>
        <taxon>Pseudomonadota</taxon>
        <taxon>Gammaproteobacteria</taxon>
        <taxon>Oceanospirillales</taxon>
        <taxon>Alcanivoracaceae</taxon>
        <taxon>Alloalcanivorax</taxon>
    </lineage>
</organism>
<dbReference type="GO" id="GO:0003677">
    <property type="term" value="F:DNA binding"/>
    <property type="evidence" value="ECO:0007669"/>
    <property type="project" value="UniProtKB-KW"/>
</dbReference>
<dbReference type="InterPro" id="IPR036388">
    <property type="entry name" value="WH-like_DNA-bd_sf"/>
</dbReference>
<dbReference type="GO" id="GO:0006355">
    <property type="term" value="P:regulation of DNA-templated transcription"/>
    <property type="evidence" value="ECO:0007669"/>
    <property type="project" value="InterPro"/>
</dbReference>
<comment type="caution">
    <text evidence="5">The sequence shown here is derived from an EMBL/GenBank/DDBJ whole genome shotgun (WGS) entry which is preliminary data.</text>
</comment>
<name>A0A9Q3W2I8_9GAMM</name>
<dbReference type="PROSITE" id="PS50043">
    <property type="entry name" value="HTH_LUXR_2"/>
    <property type="match status" value="1"/>
</dbReference>
<dbReference type="InterPro" id="IPR027417">
    <property type="entry name" value="P-loop_NTPase"/>
</dbReference>
<dbReference type="RefSeq" id="WP_035450468.1">
    <property type="nucleotide sequence ID" value="NZ_CP012331.1"/>
</dbReference>
<dbReference type="Pfam" id="PF00196">
    <property type="entry name" value="GerE"/>
    <property type="match status" value="1"/>
</dbReference>
<dbReference type="SUPFAM" id="SSF52540">
    <property type="entry name" value="P-loop containing nucleoside triphosphate hydrolases"/>
    <property type="match status" value="1"/>
</dbReference>